<name>A0AAQ0JB48_ENTAS</name>
<dbReference type="RefSeq" id="WP_126513319.1">
    <property type="nucleotide sequence ID" value="NZ_CP080114.1"/>
</dbReference>
<reference evidence="1" key="1">
    <citation type="submission" date="2021-07" db="EMBL/GenBank/DDBJ databases">
        <title>Characterization of Emerging Pathogens Carrying KPC-2 Gene in IncP-6 Plasmids Isolated from Urban Sewage in Argentina.</title>
        <authorList>
            <person name="Ghiglione B."/>
            <person name="Haim M.S."/>
            <person name="Dropa M."/>
        </authorList>
    </citation>
    <scope>NUCLEOTIDE SEQUENCE</scope>
    <source>
        <strain evidence="1">WW-19C</strain>
        <plasmid evidence="1">pWW19C-8</plasmid>
    </source>
</reference>
<evidence type="ECO:0000313" key="2">
    <source>
        <dbReference type="Proteomes" id="UP000826990"/>
    </source>
</evidence>
<evidence type="ECO:0000313" key="1">
    <source>
        <dbReference type="EMBL" id="QYD29687.1"/>
    </source>
</evidence>
<gene>
    <name evidence="1" type="ORF">KZX48_26070</name>
</gene>
<dbReference type="AlphaFoldDB" id="A0AAQ0JB48"/>
<accession>A0AAQ0JB48</accession>
<organism evidence="1 2">
    <name type="scientific">Enterobacter asburiae</name>
    <dbReference type="NCBI Taxonomy" id="61645"/>
    <lineage>
        <taxon>Bacteria</taxon>
        <taxon>Pseudomonadati</taxon>
        <taxon>Pseudomonadota</taxon>
        <taxon>Gammaproteobacteria</taxon>
        <taxon>Enterobacterales</taxon>
        <taxon>Enterobacteriaceae</taxon>
        <taxon>Enterobacter</taxon>
        <taxon>Enterobacter cloacae complex</taxon>
    </lineage>
</organism>
<proteinExistence type="predicted"/>
<sequence>MTMKKTKEELTSLFNMYYEIETTEEKLAFARENLFLDKKALSKSFNLITNKEEKLDFIDEYIENSTLRSTTYTENTNQKTSFKNEFVIAFTDNLEKLAFELNVSNAELRVITYILKRMEFGNLISLKQNAIAEKIGMKTANMSVIFKKLKQKKILIEDEDKNLYMNANIFAKGLNHKMKKEKRDSLNRSKISTDIISQSF</sequence>
<dbReference type="EMBL" id="CP080114">
    <property type="protein sequence ID" value="QYD29687.1"/>
    <property type="molecule type" value="Genomic_DNA"/>
</dbReference>
<evidence type="ECO:0008006" key="3">
    <source>
        <dbReference type="Google" id="ProtNLM"/>
    </source>
</evidence>
<dbReference type="Proteomes" id="UP000826990">
    <property type="component" value="Plasmid pWW19C-8"/>
</dbReference>
<protein>
    <recommendedName>
        <fullName evidence="3">DNA-binding protein</fullName>
    </recommendedName>
</protein>
<geneLocation type="plasmid" evidence="1 2">
    <name>pWW19C-8</name>
</geneLocation>
<keyword evidence="1" id="KW-0614">Plasmid</keyword>